<reference evidence="2 3" key="1">
    <citation type="submission" date="2016-08" db="EMBL/GenBank/DDBJ databases">
        <title>Draft genome sequence of allopolyploid Zygosaccharomyces rouxii.</title>
        <authorList>
            <person name="Watanabe J."/>
            <person name="Uehara K."/>
            <person name="Mogi Y."/>
            <person name="Tsukioka Y."/>
        </authorList>
    </citation>
    <scope>NUCLEOTIDE SEQUENCE [LARGE SCALE GENOMIC DNA]</scope>
    <source>
        <strain evidence="2 3">NBRC 110957</strain>
    </source>
</reference>
<dbReference type="Pfam" id="PF08203">
    <property type="entry name" value="RNA_polI_A14"/>
    <property type="match status" value="1"/>
</dbReference>
<feature type="region of interest" description="Disordered" evidence="1">
    <location>
        <begin position="81"/>
        <end position="117"/>
    </location>
</feature>
<feature type="region of interest" description="Disordered" evidence="1">
    <location>
        <begin position="1"/>
        <end position="29"/>
    </location>
</feature>
<dbReference type="Proteomes" id="UP000187013">
    <property type="component" value="Unassembled WGS sequence"/>
</dbReference>
<evidence type="ECO:0000313" key="2">
    <source>
        <dbReference type="EMBL" id="GAV50366.1"/>
    </source>
</evidence>
<comment type="caution">
    <text evidence="2">The sequence shown here is derived from an EMBL/GenBank/DDBJ whole genome shotgun (WGS) entry which is preliminary data.</text>
</comment>
<sequence length="117" mass="12423">MLRSTRRPGFAASNPLNSPIVAHTNGTPQHVSRDEMLQFLERFISEKETLGGDQALGTDAASSDISLSSALSQLKRVQRDFQGLPPSALEEGGDSNAESKATETKSAAGGTKTTFED</sequence>
<name>A0A1Q3A3S7_ZYGRO</name>
<dbReference type="InterPro" id="IPR013239">
    <property type="entry name" value="RNA_polI_Rpa14"/>
</dbReference>
<gene>
    <name evidence="2" type="ORF">ZYGR_0U02220</name>
</gene>
<protein>
    <submittedName>
        <fullName evidence="2">Uncharacterized protein</fullName>
    </submittedName>
</protein>
<dbReference type="OrthoDB" id="4093689at2759"/>
<evidence type="ECO:0000313" key="3">
    <source>
        <dbReference type="Proteomes" id="UP000187013"/>
    </source>
</evidence>
<evidence type="ECO:0000256" key="1">
    <source>
        <dbReference type="SAM" id="MobiDB-lite"/>
    </source>
</evidence>
<dbReference type="eggNOG" id="ENOG502S8XT">
    <property type="taxonomic scope" value="Eukaryota"/>
</dbReference>
<organism evidence="2 3">
    <name type="scientific">Zygosaccharomyces rouxii</name>
    <dbReference type="NCBI Taxonomy" id="4956"/>
    <lineage>
        <taxon>Eukaryota</taxon>
        <taxon>Fungi</taxon>
        <taxon>Dikarya</taxon>
        <taxon>Ascomycota</taxon>
        <taxon>Saccharomycotina</taxon>
        <taxon>Saccharomycetes</taxon>
        <taxon>Saccharomycetales</taxon>
        <taxon>Saccharomycetaceae</taxon>
        <taxon>Zygosaccharomyces</taxon>
    </lineage>
</organism>
<dbReference type="EMBL" id="BDGX01000021">
    <property type="protein sequence ID" value="GAV50366.1"/>
    <property type="molecule type" value="Genomic_DNA"/>
</dbReference>
<accession>A0A1Q3A3S7</accession>
<proteinExistence type="predicted"/>
<dbReference type="AlphaFoldDB" id="A0A1Q3A3S7"/>
<dbReference type="Gene3D" id="6.10.250.3390">
    <property type="match status" value="1"/>
</dbReference>